<evidence type="ECO:0000256" key="1">
    <source>
        <dbReference type="ARBA" id="ARBA00001957"/>
    </source>
</evidence>
<dbReference type="InterPro" id="IPR020806">
    <property type="entry name" value="PKS_PP-bd"/>
</dbReference>
<dbReference type="STRING" id="34002.SAMN04489859_101952"/>
<dbReference type="InterPro" id="IPR023213">
    <property type="entry name" value="CAT-like_dom_sf"/>
</dbReference>
<dbReference type="Gene3D" id="3.40.50.1820">
    <property type="entry name" value="alpha/beta hydrolase"/>
    <property type="match status" value="1"/>
</dbReference>
<dbReference type="RefSeq" id="WP_211657316.1">
    <property type="nucleotide sequence ID" value="NZ_CP067126.1"/>
</dbReference>
<dbReference type="InterPro" id="IPR045851">
    <property type="entry name" value="AMP-bd_C_sf"/>
</dbReference>
<dbReference type="SUPFAM" id="SSF47336">
    <property type="entry name" value="ACP-like"/>
    <property type="match status" value="1"/>
</dbReference>
<dbReference type="Proteomes" id="UP000199054">
    <property type="component" value="Unassembled WGS sequence"/>
</dbReference>
<name>A0A1H8JYV8_9RHOB</name>
<dbReference type="InterPro" id="IPR006162">
    <property type="entry name" value="Ppantetheine_attach_site"/>
</dbReference>
<evidence type="ECO:0000313" key="6">
    <source>
        <dbReference type="Proteomes" id="UP000199054"/>
    </source>
</evidence>
<dbReference type="SUPFAM" id="SSF52777">
    <property type="entry name" value="CoA-dependent acyltransferases"/>
    <property type="match status" value="2"/>
</dbReference>
<reference evidence="5 6" key="1">
    <citation type="submission" date="2016-10" db="EMBL/GenBank/DDBJ databases">
        <authorList>
            <person name="de Groot N.N."/>
        </authorList>
    </citation>
    <scope>NUCLEOTIDE SEQUENCE [LARGE SCALE GENOMIC DNA]</scope>
    <source>
        <strain evidence="5 6">DSM 8512</strain>
    </source>
</reference>
<dbReference type="PROSITE" id="PS50075">
    <property type="entry name" value="CARRIER"/>
    <property type="match status" value="1"/>
</dbReference>
<sequence>MTAHDPVTRALPGDIRMRPLTEAQEGLWYAQALDPANPILNTGQYLDLRGPLDRAALLQALAQTIAESEALHLRFQTGPDGPRQWLSDQGITPATVDLRGHPGAEAEALARMQADSNRPLDLSRDPVAAFTLFILSDDRHLLYERIHHLAIDGYGMVLVTNRIGEHYAALTGAGPVPIAFPPYQRAHDEDAAWRASDRRQAAAAWWKAALTDLPEVTGPVPGRANSGHDFIRKTRWLPDDITNLLEVYSETHKLSWPDVLNALTGAYLARWTGNEAVIGLPFMARIGRKIARLPCMAMNVLPHRIRPDEGAPLPGWLRDQAALMREARKYGLYRSEYLRRDLGLIGGSRRLYGPLVNVQPFDRPPVFPGLQVGLHILGAGAVDDLTFTFRGDPQAGLLFEVDANPALYTATDIAGHSARLIAFLSAALRADNLAQIPTASPAEIAATNAVNDTSHPLTDTTLTALIEAQMVARPEETALSFFDNNLNFNELDRLSAALAARLQALGAGPDRLVAVALERSLHLPIALLAVLRAGAAYLPLDPDHPPERIARILSRAQPVAVLTSADLAGLFPADAALLLTDDWPEQGRPGPTGTTPGDLAYVIFTSGSTGEPKGVMVEHRAIVNRLLWMQAHYGVDASDRILQKTPATFDVSVWEFFLPMLAGAELVMAAPGAHRDPAQIAAAIRRHGITTLHFVPSMLSAFLASPASDGLELRRVFCSGEELTADHRDRFHSKINAQLHNLYGPTEAAVDVSYWPATPDDSANPVPIGWPVWNTRLEVLDDRMRPVPPGLAGHLYLGGVQLARGYLGRDDLTAERFIPDPARPGERLYATGDLARRRDDGAVVYLGRSDHQVKIRGLRIELGEIEAAIIATGLARECVVLAREDRAGDKRLVAYLVPSDDYTQGALASQLAAVLPAYMLPSAEIALASLPVTSNGKLDRKALPAPVFSASGRAAETPMEQMLARLFADILHLPAPAPAEADFFALGGDSLSAVRLAQRIEAQTGRDPGLGTIFEQPVLSQLAQALQAETQDDGLGPLILLAEGAPDAAPLFVIHPAGGIAWGYRGLARLIAPARQVWGLQHPGLDAAQPLPDSLDALARDYVRRVVALVPSGPVHLAGWSVGGIIAQTMAVELAAMGREVGLVAALDSYPADVWRDEPAPDPVAALRALLAIAGYDPEAHRDLDSRDKVVAFLRAGDSTLGALPTPVLDGVVRTVTDTNRLVRGHHHRHGAATLTHIRAALDHRDRDLTAALWQPYAARVEALEVPFLHAHMTSAEASALIAPLLAARMG</sequence>
<dbReference type="PROSITE" id="PS00012">
    <property type="entry name" value="PHOSPHOPANTETHEINE"/>
    <property type="match status" value="1"/>
</dbReference>
<evidence type="ECO:0000256" key="3">
    <source>
        <dbReference type="ARBA" id="ARBA00022553"/>
    </source>
</evidence>
<evidence type="ECO:0000259" key="4">
    <source>
        <dbReference type="PROSITE" id="PS50075"/>
    </source>
</evidence>
<dbReference type="InterPro" id="IPR029058">
    <property type="entry name" value="AB_hydrolase_fold"/>
</dbReference>
<dbReference type="InterPro" id="IPR009081">
    <property type="entry name" value="PP-bd_ACP"/>
</dbReference>
<dbReference type="GO" id="GO:0005829">
    <property type="term" value="C:cytosol"/>
    <property type="evidence" value="ECO:0007669"/>
    <property type="project" value="TreeGrafter"/>
</dbReference>
<dbReference type="FunFam" id="3.40.50.980:FF:000002">
    <property type="entry name" value="Enterobactin synthetase component F"/>
    <property type="match status" value="1"/>
</dbReference>
<dbReference type="PANTHER" id="PTHR45527:SF1">
    <property type="entry name" value="FATTY ACID SYNTHASE"/>
    <property type="match status" value="1"/>
</dbReference>
<evidence type="ECO:0000313" key="5">
    <source>
        <dbReference type="EMBL" id="SEN85607.1"/>
    </source>
</evidence>
<dbReference type="SUPFAM" id="SSF56801">
    <property type="entry name" value="Acetyl-CoA synthetase-like"/>
    <property type="match status" value="1"/>
</dbReference>
<proteinExistence type="predicted"/>
<dbReference type="InterPro" id="IPR010071">
    <property type="entry name" value="AA_adenyl_dom"/>
</dbReference>
<dbReference type="InterPro" id="IPR000873">
    <property type="entry name" value="AMP-dep_synth/lig_dom"/>
</dbReference>
<dbReference type="InterPro" id="IPR001242">
    <property type="entry name" value="Condensation_dom"/>
</dbReference>
<dbReference type="Pfam" id="PF13193">
    <property type="entry name" value="AMP-binding_C"/>
    <property type="match status" value="1"/>
</dbReference>
<dbReference type="EMBL" id="FODE01000019">
    <property type="protein sequence ID" value="SEN85607.1"/>
    <property type="molecule type" value="Genomic_DNA"/>
</dbReference>
<keyword evidence="6" id="KW-1185">Reference proteome</keyword>
<dbReference type="FunFam" id="3.40.50.980:FF:000001">
    <property type="entry name" value="Non-ribosomal peptide synthetase"/>
    <property type="match status" value="1"/>
</dbReference>
<dbReference type="InterPro" id="IPR025110">
    <property type="entry name" value="AMP-bd_C"/>
</dbReference>
<dbReference type="Gene3D" id="3.30.559.10">
    <property type="entry name" value="Chloramphenicol acetyltransferase-like domain"/>
    <property type="match status" value="1"/>
</dbReference>
<dbReference type="InterPro" id="IPR001031">
    <property type="entry name" value="Thioesterase"/>
</dbReference>
<comment type="cofactor">
    <cofactor evidence="1">
        <name>pantetheine 4'-phosphate</name>
        <dbReference type="ChEBI" id="CHEBI:47942"/>
    </cofactor>
</comment>
<gene>
    <name evidence="5" type="ORF">SAMN04489859_101952</name>
</gene>
<dbReference type="GO" id="GO:0043041">
    <property type="term" value="P:amino acid activation for nonribosomal peptide biosynthetic process"/>
    <property type="evidence" value="ECO:0007669"/>
    <property type="project" value="TreeGrafter"/>
</dbReference>
<dbReference type="FunFam" id="3.40.50.12780:FF:000012">
    <property type="entry name" value="Non-ribosomal peptide synthetase"/>
    <property type="match status" value="1"/>
</dbReference>
<evidence type="ECO:0000256" key="2">
    <source>
        <dbReference type="ARBA" id="ARBA00022450"/>
    </source>
</evidence>
<accession>A0A1H8JYV8</accession>
<dbReference type="PANTHER" id="PTHR45527">
    <property type="entry name" value="NONRIBOSOMAL PEPTIDE SYNTHETASE"/>
    <property type="match status" value="1"/>
</dbReference>
<keyword evidence="3" id="KW-0597">Phosphoprotein</keyword>
<keyword evidence="2" id="KW-0596">Phosphopantetheine</keyword>
<dbReference type="Pfam" id="PF00668">
    <property type="entry name" value="Condensation"/>
    <property type="match status" value="1"/>
</dbReference>
<dbReference type="SUPFAM" id="SSF53474">
    <property type="entry name" value="alpha/beta-Hydrolases"/>
    <property type="match status" value="1"/>
</dbReference>
<dbReference type="Gene3D" id="3.30.300.30">
    <property type="match status" value="1"/>
</dbReference>
<dbReference type="Gene3D" id="3.40.50.12780">
    <property type="entry name" value="N-terminal domain of ligase-like"/>
    <property type="match status" value="1"/>
</dbReference>
<dbReference type="InterPro" id="IPR042099">
    <property type="entry name" value="ANL_N_sf"/>
</dbReference>
<dbReference type="InterPro" id="IPR020802">
    <property type="entry name" value="TesA-like"/>
</dbReference>
<dbReference type="FunFam" id="3.30.300.30:FF:000010">
    <property type="entry name" value="Enterobactin synthetase component F"/>
    <property type="match status" value="1"/>
</dbReference>
<dbReference type="CDD" id="cd17646">
    <property type="entry name" value="A_NRPS_AB3403-like"/>
    <property type="match status" value="1"/>
</dbReference>
<dbReference type="InterPro" id="IPR036736">
    <property type="entry name" value="ACP-like_sf"/>
</dbReference>
<feature type="domain" description="Carrier" evidence="4">
    <location>
        <begin position="954"/>
        <end position="1030"/>
    </location>
</feature>
<protein>
    <submittedName>
        <fullName evidence="5">Enterobactin synthetase component F</fullName>
    </submittedName>
</protein>
<dbReference type="Pfam" id="PF00501">
    <property type="entry name" value="AMP-binding"/>
    <property type="match status" value="1"/>
</dbReference>
<dbReference type="Pfam" id="PF00550">
    <property type="entry name" value="PP-binding"/>
    <property type="match status" value="1"/>
</dbReference>
<dbReference type="Pfam" id="PF00975">
    <property type="entry name" value="Thioesterase"/>
    <property type="match status" value="1"/>
</dbReference>
<dbReference type="NCBIfam" id="TIGR01733">
    <property type="entry name" value="AA-adenyl-dom"/>
    <property type="match status" value="1"/>
</dbReference>
<dbReference type="GO" id="GO:0047527">
    <property type="term" value="F:2,3-dihydroxybenzoate-serine ligase activity"/>
    <property type="evidence" value="ECO:0007669"/>
    <property type="project" value="TreeGrafter"/>
</dbReference>
<dbReference type="Gene3D" id="3.30.559.30">
    <property type="entry name" value="Nonribosomal peptide synthetase, condensation domain"/>
    <property type="match status" value="1"/>
</dbReference>
<dbReference type="PROSITE" id="PS00455">
    <property type="entry name" value="AMP_BINDING"/>
    <property type="match status" value="1"/>
</dbReference>
<dbReference type="SMART" id="SM00823">
    <property type="entry name" value="PKS_PP"/>
    <property type="match status" value="1"/>
</dbReference>
<dbReference type="SMART" id="SM00824">
    <property type="entry name" value="PKS_TE"/>
    <property type="match status" value="1"/>
</dbReference>
<organism evidence="5 6">
    <name type="scientific">Paracoccus alcaliphilus</name>
    <dbReference type="NCBI Taxonomy" id="34002"/>
    <lineage>
        <taxon>Bacteria</taxon>
        <taxon>Pseudomonadati</taxon>
        <taxon>Pseudomonadota</taxon>
        <taxon>Alphaproteobacteria</taxon>
        <taxon>Rhodobacterales</taxon>
        <taxon>Paracoccaceae</taxon>
        <taxon>Paracoccus</taxon>
    </lineage>
</organism>
<dbReference type="InterPro" id="IPR020845">
    <property type="entry name" value="AMP-binding_CS"/>
</dbReference>
<dbReference type="GO" id="GO:0009239">
    <property type="term" value="P:enterobactin biosynthetic process"/>
    <property type="evidence" value="ECO:0007669"/>
    <property type="project" value="TreeGrafter"/>
</dbReference>
<dbReference type="GO" id="GO:0009366">
    <property type="term" value="C:enterobactin synthetase complex"/>
    <property type="evidence" value="ECO:0007669"/>
    <property type="project" value="TreeGrafter"/>
</dbReference>
<dbReference type="GO" id="GO:0031177">
    <property type="term" value="F:phosphopantetheine binding"/>
    <property type="evidence" value="ECO:0007669"/>
    <property type="project" value="InterPro"/>
</dbReference>